<dbReference type="OrthoDB" id="4964190at2"/>
<dbReference type="EMBL" id="LQCI01000028">
    <property type="protein sequence ID" value="KZB82894.1"/>
    <property type="molecule type" value="Genomic_DNA"/>
</dbReference>
<dbReference type="EMBL" id="LOBU02000034">
    <property type="protein sequence ID" value="OKA03358.1"/>
    <property type="molecule type" value="Genomic_DNA"/>
</dbReference>
<accession>A0A154MEB2</accession>
<organism evidence="1 3">
    <name type="scientific">Amycolatopsis regifaucium</name>
    <dbReference type="NCBI Taxonomy" id="546365"/>
    <lineage>
        <taxon>Bacteria</taxon>
        <taxon>Bacillati</taxon>
        <taxon>Actinomycetota</taxon>
        <taxon>Actinomycetes</taxon>
        <taxon>Pseudonocardiales</taxon>
        <taxon>Pseudonocardiaceae</taxon>
        <taxon>Amycolatopsis</taxon>
    </lineage>
</organism>
<dbReference type="Proteomes" id="UP000186883">
    <property type="component" value="Unassembled WGS sequence"/>
</dbReference>
<protein>
    <recommendedName>
        <fullName evidence="5">YaaC-like Protein</fullName>
    </recommendedName>
</protein>
<dbReference type="Pfam" id="PF14175">
    <property type="entry name" value="YaaC"/>
    <property type="match status" value="1"/>
</dbReference>
<dbReference type="Proteomes" id="UP000076321">
    <property type="component" value="Unassembled WGS sequence"/>
</dbReference>
<sequence length="354" mass="37712">MYGQTWLDLGTTPPPVAWQMLRTLRANPPGRAGRGDRKRTFNMALEQAEQLLGAALTVGPAARPLLAFYGLSQAGRAVAAAARAVSNDDYRLDGHGIRTGEMQGIATTGLAALTVADQGKGSFTQLARFLGGASLPVATPIGELWGLLPDVSRFPLPGMGTMRPVSIETNATTVRGHNVPVSVRGVPSELAYVASASGSGPGADAAGYAEERRRVAAFLNRYPGLGGWEFQAPDGNPIGLRLAGDAAEVPVAWPNPGYAEAEDAVLDRHTIQYRGRQRLAFPVVGGATEPAHPFLLWWAILYGLSMLARYEPKVWGSLIDINESADATAIEYFLDQALYLLPELIHRTISAVDS</sequence>
<evidence type="ECO:0000313" key="1">
    <source>
        <dbReference type="EMBL" id="KZB82894.1"/>
    </source>
</evidence>
<reference evidence="2 4" key="2">
    <citation type="submission" date="2016-11" db="EMBL/GenBank/DDBJ databases">
        <title>Genome sequencing of Amycolatopsis regifaucium.</title>
        <authorList>
            <person name="Mayilraj S."/>
            <person name="Kaur N."/>
        </authorList>
    </citation>
    <scope>NUCLEOTIDE SEQUENCE [LARGE SCALE GENOMIC DNA]</scope>
    <source>
        <strain evidence="2 4">GY080</strain>
    </source>
</reference>
<proteinExistence type="predicted"/>
<dbReference type="InterPro" id="IPR026988">
    <property type="entry name" value="YaaC-like"/>
</dbReference>
<evidence type="ECO:0008006" key="5">
    <source>
        <dbReference type="Google" id="ProtNLM"/>
    </source>
</evidence>
<dbReference type="AlphaFoldDB" id="A0A154MEB2"/>
<evidence type="ECO:0000313" key="4">
    <source>
        <dbReference type="Proteomes" id="UP000186883"/>
    </source>
</evidence>
<name>A0A154MEB2_9PSEU</name>
<keyword evidence="4" id="KW-1185">Reference proteome</keyword>
<gene>
    <name evidence="2" type="ORF">ATP06_0236755</name>
    <name evidence="1" type="ORF">AVL48_37215</name>
</gene>
<evidence type="ECO:0000313" key="3">
    <source>
        <dbReference type="Proteomes" id="UP000076321"/>
    </source>
</evidence>
<dbReference type="RefSeq" id="WP_061988866.1">
    <property type="nucleotide sequence ID" value="NZ_FOPQ01000030.1"/>
</dbReference>
<comment type="caution">
    <text evidence="1">The sequence shown here is derived from an EMBL/GenBank/DDBJ whole genome shotgun (WGS) entry which is preliminary data.</text>
</comment>
<evidence type="ECO:0000313" key="2">
    <source>
        <dbReference type="EMBL" id="OKA03358.1"/>
    </source>
</evidence>
<reference evidence="1 3" key="1">
    <citation type="submission" date="2015-12" db="EMBL/GenBank/DDBJ databases">
        <title>Amycolatopsis regifaucium genome sequencing and assembly.</title>
        <authorList>
            <person name="Mayilraj S."/>
        </authorList>
    </citation>
    <scope>NUCLEOTIDE SEQUENCE [LARGE SCALE GENOMIC DNA]</scope>
    <source>
        <strain evidence="1 3">GY080</strain>
    </source>
</reference>